<gene>
    <name evidence="2" type="ORF">g.8790</name>
</gene>
<dbReference type="Pfam" id="PF14223">
    <property type="entry name" value="Retrotran_gag_2"/>
    <property type="match status" value="1"/>
</dbReference>
<dbReference type="EMBL" id="GECZ01002429">
    <property type="protein sequence ID" value="JAS67340.1"/>
    <property type="molecule type" value="Transcribed_RNA"/>
</dbReference>
<evidence type="ECO:0008006" key="3">
    <source>
        <dbReference type="Google" id="ProtNLM"/>
    </source>
</evidence>
<feature type="compositionally biased region" description="Polar residues" evidence="1">
    <location>
        <begin position="174"/>
        <end position="184"/>
    </location>
</feature>
<accession>A0A1B6GY36</accession>
<name>A0A1B6GY36_9HEMI</name>
<evidence type="ECO:0000256" key="1">
    <source>
        <dbReference type="SAM" id="MobiDB-lite"/>
    </source>
</evidence>
<feature type="non-terminal residue" evidence="2">
    <location>
        <position position="1"/>
    </location>
</feature>
<organism evidence="2">
    <name type="scientific">Cuerna arida</name>
    <dbReference type="NCBI Taxonomy" id="1464854"/>
    <lineage>
        <taxon>Eukaryota</taxon>
        <taxon>Metazoa</taxon>
        <taxon>Ecdysozoa</taxon>
        <taxon>Arthropoda</taxon>
        <taxon>Hexapoda</taxon>
        <taxon>Insecta</taxon>
        <taxon>Pterygota</taxon>
        <taxon>Neoptera</taxon>
        <taxon>Paraneoptera</taxon>
        <taxon>Hemiptera</taxon>
        <taxon>Auchenorrhyncha</taxon>
        <taxon>Membracoidea</taxon>
        <taxon>Cicadellidae</taxon>
        <taxon>Cicadellinae</taxon>
        <taxon>Proconiini</taxon>
        <taxon>Cuerna</taxon>
    </lineage>
</organism>
<evidence type="ECO:0000313" key="2">
    <source>
        <dbReference type="EMBL" id="JAS67340.1"/>
    </source>
</evidence>
<protein>
    <recommendedName>
        <fullName evidence="3">Retrotransposon gag domain-containing protein</fullName>
    </recommendedName>
</protein>
<dbReference type="AlphaFoldDB" id="A0A1B6GY36"/>
<feature type="region of interest" description="Disordered" evidence="1">
    <location>
        <begin position="153"/>
        <end position="184"/>
    </location>
</feature>
<proteinExistence type="predicted"/>
<reference evidence="2" key="1">
    <citation type="submission" date="2015-11" db="EMBL/GenBank/DDBJ databases">
        <title>De novo transcriptome assembly of four potential Pierce s Disease insect vectors from Arizona vineyards.</title>
        <authorList>
            <person name="Tassone E.E."/>
        </authorList>
    </citation>
    <scope>NUCLEOTIDE SEQUENCE</scope>
</reference>
<sequence>TKSDKQCKRKIVSKVSDSHLEYLQGKSTAYDMWTSLKGSFERESLASQHRLKRQLETLKANPKESLASHFLNFEKLVRDYKSAGGTMTEKETVLQLFQSITNKEYQTVISSLETLSIADKSLVTMPVVKGRLLDEEAKLLSAGLLRTREDHNSSTVFIAKPKGNGRSNYRGKPIQQQQKPANTQ</sequence>
<feature type="non-terminal residue" evidence="2">
    <location>
        <position position="184"/>
    </location>
</feature>